<evidence type="ECO:0000256" key="1">
    <source>
        <dbReference type="SAM" id="Phobius"/>
    </source>
</evidence>
<dbReference type="RefSeq" id="WP_264326493.1">
    <property type="nucleotide sequence ID" value="NZ_JADEXQ010000071.1"/>
</dbReference>
<keyword evidence="1" id="KW-0472">Membrane</keyword>
<feature type="transmembrane region" description="Helical" evidence="1">
    <location>
        <begin position="38"/>
        <end position="59"/>
    </location>
</feature>
<comment type="caution">
    <text evidence="2">The sequence shown here is derived from an EMBL/GenBank/DDBJ whole genome shotgun (WGS) entry which is preliminary data.</text>
</comment>
<accession>A0A928Z545</accession>
<gene>
    <name evidence="2" type="ORF">IQ266_18195</name>
</gene>
<keyword evidence="3" id="KW-1185">Reference proteome</keyword>
<proteinExistence type="predicted"/>
<dbReference type="Proteomes" id="UP000625316">
    <property type="component" value="Unassembled WGS sequence"/>
</dbReference>
<dbReference type="EMBL" id="JADEXQ010000071">
    <property type="protein sequence ID" value="MBE9031667.1"/>
    <property type="molecule type" value="Genomic_DNA"/>
</dbReference>
<organism evidence="2 3">
    <name type="scientific">Romeriopsis navalis LEGE 11480</name>
    <dbReference type="NCBI Taxonomy" id="2777977"/>
    <lineage>
        <taxon>Bacteria</taxon>
        <taxon>Bacillati</taxon>
        <taxon>Cyanobacteriota</taxon>
        <taxon>Cyanophyceae</taxon>
        <taxon>Leptolyngbyales</taxon>
        <taxon>Leptolyngbyaceae</taxon>
        <taxon>Romeriopsis</taxon>
        <taxon>Romeriopsis navalis</taxon>
    </lineage>
</organism>
<keyword evidence="1" id="KW-0812">Transmembrane</keyword>
<feature type="transmembrane region" description="Helical" evidence="1">
    <location>
        <begin position="94"/>
        <end position="118"/>
    </location>
</feature>
<evidence type="ECO:0000313" key="3">
    <source>
        <dbReference type="Proteomes" id="UP000625316"/>
    </source>
</evidence>
<name>A0A928Z545_9CYAN</name>
<sequence length="151" mass="16321">MTNLTTLLLNTGIVDAMPTLLAQTSSYPSSGEAAAVSAGANLVSLLFYAVIYAFTSFCGMKILQTLNYENAWLAWVPIGNVYAYLEAGEQDQPIVWTIVSLIPCVGLISLIKIIPAWINICNQLGKTPMILWAILVPCLGPFIVFGYLAFA</sequence>
<feature type="transmembrane region" description="Helical" evidence="1">
    <location>
        <begin position="130"/>
        <end position="150"/>
    </location>
</feature>
<protein>
    <submittedName>
        <fullName evidence="2">Uncharacterized protein</fullName>
    </submittedName>
</protein>
<evidence type="ECO:0000313" key="2">
    <source>
        <dbReference type="EMBL" id="MBE9031667.1"/>
    </source>
</evidence>
<keyword evidence="1" id="KW-1133">Transmembrane helix</keyword>
<reference evidence="2" key="1">
    <citation type="submission" date="2020-10" db="EMBL/GenBank/DDBJ databases">
        <authorList>
            <person name="Castelo-Branco R."/>
            <person name="Eusebio N."/>
            <person name="Adriana R."/>
            <person name="Vieira A."/>
            <person name="Brugerolle De Fraissinette N."/>
            <person name="Rezende De Castro R."/>
            <person name="Schneider M.P."/>
            <person name="Vasconcelos V."/>
            <person name="Leao P.N."/>
        </authorList>
    </citation>
    <scope>NUCLEOTIDE SEQUENCE</scope>
    <source>
        <strain evidence="2">LEGE 11480</strain>
    </source>
</reference>
<dbReference type="AlphaFoldDB" id="A0A928Z545"/>